<gene>
    <name evidence="1" type="ORF">PGRAT_26180</name>
</gene>
<organism evidence="1 2">
    <name type="scientific">Paenibacillus graminis</name>
    <dbReference type="NCBI Taxonomy" id="189425"/>
    <lineage>
        <taxon>Bacteria</taxon>
        <taxon>Bacillati</taxon>
        <taxon>Bacillota</taxon>
        <taxon>Bacilli</taxon>
        <taxon>Bacillales</taxon>
        <taxon>Paenibacillaceae</taxon>
        <taxon>Paenibacillus</taxon>
    </lineage>
</organism>
<dbReference type="eggNOG" id="COG3391">
    <property type="taxonomic scope" value="Bacteria"/>
</dbReference>
<protein>
    <submittedName>
        <fullName evidence="1">Uncharacterized protein</fullName>
    </submittedName>
</protein>
<dbReference type="EMBL" id="CP009287">
    <property type="protein sequence ID" value="AIQ70726.1"/>
    <property type="molecule type" value="Genomic_DNA"/>
</dbReference>
<dbReference type="HOGENOM" id="CLU_148356_0_0_9"/>
<reference evidence="1 2" key="1">
    <citation type="submission" date="2014-08" db="EMBL/GenBank/DDBJ databases">
        <title>Comparative genomics of the Paenibacillus odorifer group.</title>
        <authorList>
            <person name="den Bakker H.C."/>
            <person name="Tsai Y.-C."/>
            <person name="Martin N."/>
            <person name="Korlach J."/>
            <person name="Wiedmann M."/>
        </authorList>
    </citation>
    <scope>NUCLEOTIDE SEQUENCE [LARGE SCALE GENOMIC DNA]</scope>
    <source>
        <strain evidence="1 2">DSM 15220</strain>
    </source>
</reference>
<dbReference type="AlphaFoldDB" id="A0A089MA89"/>
<proteinExistence type="predicted"/>
<evidence type="ECO:0000313" key="2">
    <source>
        <dbReference type="Proteomes" id="UP000029500"/>
    </source>
</evidence>
<dbReference type="OrthoDB" id="2869049at2"/>
<accession>A0A089MA89</accession>
<dbReference type="RefSeq" id="WP_025705151.1">
    <property type="nucleotide sequence ID" value="NZ_CP009287.1"/>
</dbReference>
<dbReference type="KEGG" id="pgm:PGRAT_26180"/>
<dbReference type="Proteomes" id="UP000029500">
    <property type="component" value="Chromosome"/>
</dbReference>
<name>A0A089MA89_9BACL</name>
<evidence type="ECO:0000313" key="1">
    <source>
        <dbReference type="EMBL" id="AIQ70726.1"/>
    </source>
</evidence>
<sequence length="119" mass="12738">MAILSTGPIENNAVLGVRPTQLLTVKAVCRNTVDAVAVTIQGYVLGTTRMLYVNELINIGPNEAVTRNYFADLDGFEFIFTTGSADAEAVGISVWGKQSSGQLVDAHRVVEQENVNPNA</sequence>
<keyword evidence="2" id="KW-1185">Reference proteome</keyword>